<dbReference type="EMBL" id="JBBXJM010000007">
    <property type="protein sequence ID" value="KAL1405603.1"/>
    <property type="molecule type" value="Genomic_DNA"/>
</dbReference>
<evidence type="ECO:0008006" key="4">
    <source>
        <dbReference type="Google" id="ProtNLM"/>
    </source>
</evidence>
<protein>
    <recommendedName>
        <fullName evidence="4">ER membrane protein complex subunit 10</fullName>
    </recommendedName>
</protein>
<feature type="signal peptide" evidence="1">
    <location>
        <begin position="1"/>
        <end position="17"/>
    </location>
</feature>
<name>A0ABR3PU26_9TREE</name>
<evidence type="ECO:0000313" key="3">
    <source>
        <dbReference type="Proteomes" id="UP001565368"/>
    </source>
</evidence>
<reference evidence="2 3" key="1">
    <citation type="submission" date="2023-08" db="EMBL/GenBank/DDBJ databases">
        <title>Annotated Genome Sequence of Vanrija albida AlHP1.</title>
        <authorList>
            <person name="Herzog R."/>
        </authorList>
    </citation>
    <scope>NUCLEOTIDE SEQUENCE [LARGE SCALE GENOMIC DNA]</scope>
    <source>
        <strain evidence="2 3">AlHP1</strain>
    </source>
</reference>
<dbReference type="GeneID" id="95990285"/>
<dbReference type="Pfam" id="PF21203">
    <property type="entry name" value="ECM10"/>
    <property type="match status" value="1"/>
</dbReference>
<evidence type="ECO:0000313" key="2">
    <source>
        <dbReference type="EMBL" id="KAL1405603.1"/>
    </source>
</evidence>
<comment type="caution">
    <text evidence="2">The sequence shown here is derived from an EMBL/GenBank/DDBJ whole genome shotgun (WGS) entry which is preliminary data.</text>
</comment>
<feature type="chain" id="PRO_5047483296" description="ER membrane protein complex subunit 10" evidence="1">
    <location>
        <begin position="18"/>
        <end position="206"/>
    </location>
</feature>
<keyword evidence="1" id="KW-0732">Signal</keyword>
<dbReference type="Proteomes" id="UP001565368">
    <property type="component" value="Unassembled WGS sequence"/>
</dbReference>
<proteinExistence type="predicted"/>
<sequence>MRLSHLALLASATAAFAAEAATQQYTLFHRVLSGGAAPEFQHRGVVSLDGFSAALDQSKLKPVDADGKQWYQVALGVGDELLTASTRACFASDDAFLTLHLTDGLPTSIEFKGARTPASGACPLTPEAYGSGMVNVRVEGAEKVFGPALVAPVVPKLDAAGKPEAPEEEKTFLQKYWFGIVVALLFIAGNFAEEPKKDGAAQPARG</sequence>
<keyword evidence="3" id="KW-1185">Reference proteome</keyword>
<organism evidence="2 3">
    <name type="scientific">Vanrija albida</name>
    <dbReference type="NCBI Taxonomy" id="181172"/>
    <lineage>
        <taxon>Eukaryota</taxon>
        <taxon>Fungi</taxon>
        <taxon>Dikarya</taxon>
        <taxon>Basidiomycota</taxon>
        <taxon>Agaricomycotina</taxon>
        <taxon>Tremellomycetes</taxon>
        <taxon>Trichosporonales</taxon>
        <taxon>Trichosporonaceae</taxon>
        <taxon>Vanrija</taxon>
    </lineage>
</organism>
<accession>A0ABR3PU26</accession>
<gene>
    <name evidence="2" type="ORF">Q8F55_009242</name>
</gene>
<dbReference type="RefSeq" id="XP_069205547.1">
    <property type="nucleotide sequence ID" value="XM_069357610.1"/>
</dbReference>
<evidence type="ECO:0000256" key="1">
    <source>
        <dbReference type="SAM" id="SignalP"/>
    </source>
</evidence>
<dbReference type="CDD" id="cd22209">
    <property type="entry name" value="EMC10"/>
    <property type="match status" value="1"/>
</dbReference>